<comment type="caution">
    <text evidence="3">The sequence shown here is derived from an EMBL/GenBank/DDBJ whole genome shotgun (WGS) entry which is preliminary data.</text>
</comment>
<gene>
    <name evidence="3" type="ORF">FKZ59_00140</name>
</gene>
<protein>
    <submittedName>
        <fullName evidence="3">Alpha/beta hydrolase</fullName>
    </submittedName>
</protein>
<dbReference type="InterPro" id="IPR050300">
    <property type="entry name" value="GDXG_lipolytic_enzyme"/>
</dbReference>
<reference evidence="3 4" key="1">
    <citation type="submission" date="2019-06" db="EMBL/GenBank/DDBJ databases">
        <title>Genome sequence of Ureibacillus terrenus.</title>
        <authorList>
            <person name="Maclea K.S."/>
            <person name="Simoes M."/>
        </authorList>
    </citation>
    <scope>NUCLEOTIDE SEQUENCE [LARGE SCALE GENOMIC DNA]</scope>
    <source>
        <strain evidence="3 4">ATCC BAA-384</strain>
    </source>
</reference>
<dbReference type="EMBL" id="VIGD01000001">
    <property type="protein sequence ID" value="TQE92151.1"/>
    <property type="molecule type" value="Genomic_DNA"/>
</dbReference>
<dbReference type="GO" id="GO:0016787">
    <property type="term" value="F:hydrolase activity"/>
    <property type="evidence" value="ECO:0007669"/>
    <property type="project" value="UniProtKB-KW"/>
</dbReference>
<dbReference type="OrthoDB" id="9815425at2"/>
<dbReference type="InterPro" id="IPR013094">
    <property type="entry name" value="AB_hydrolase_3"/>
</dbReference>
<evidence type="ECO:0000313" key="4">
    <source>
        <dbReference type="Proteomes" id="UP000315753"/>
    </source>
</evidence>
<organism evidence="3 4">
    <name type="scientific">Ureibacillus terrenus</name>
    <dbReference type="NCBI Taxonomy" id="118246"/>
    <lineage>
        <taxon>Bacteria</taxon>
        <taxon>Bacillati</taxon>
        <taxon>Bacillota</taxon>
        <taxon>Bacilli</taxon>
        <taxon>Bacillales</taxon>
        <taxon>Caryophanaceae</taxon>
        <taxon>Ureibacillus</taxon>
    </lineage>
</organism>
<accession>A0A540V5Y8</accession>
<evidence type="ECO:0000313" key="3">
    <source>
        <dbReference type="EMBL" id="TQE92151.1"/>
    </source>
</evidence>
<dbReference type="PANTHER" id="PTHR48081:SF8">
    <property type="entry name" value="ALPHA_BETA HYDROLASE FOLD-3 DOMAIN-CONTAINING PROTEIN-RELATED"/>
    <property type="match status" value="1"/>
</dbReference>
<evidence type="ECO:0000259" key="2">
    <source>
        <dbReference type="Pfam" id="PF07859"/>
    </source>
</evidence>
<keyword evidence="1 3" id="KW-0378">Hydrolase</keyword>
<feature type="domain" description="Alpha/beta hydrolase fold-3" evidence="2">
    <location>
        <begin position="79"/>
        <end position="284"/>
    </location>
</feature>
<dbReference type="Proteomes" id="UP000315753">
    <property type="component" value="Unassembled WGS sequence"/>
</dbReference>
<dbReference type="PANTHER" id="PTHR48081">
    <property type="entry name" value="AB HYDROLASE SUPERFAMILY PROTEIN C4A8.06C"/>
    <property type="match status" value="1"/>
</dbReference>
<dbReference type="InterPro" id="IPR029058">
    <property type="entry name" value="AB_hydrolase_fold"/>
</dbReference>
<dbReference type="Gene3D" id="3.40.50.1820">
    <property type="entry name" value="alpha/beta hydrolase"/>
    <property type="match status" value="1"/>
</dbReference>
<dbReference type="AlphaFoldDB" id="A0A540V5Y8"/>
<dbReference type="SUPFAM" id="SSF53474">
    <property type="entry name" value="alpha/beta-Hydrolases"/>
    <property type="match status" value="1"/>
</dbReference>
<sequence length="318" mass="36119">MSFLLKSTVKYLKEANQQTPLYKMDPIAERKRREILLQSKSKRSSNAVKKEDRFITVRDGNSIKVRIYTPKGKGPFPIIIYYHGGGWVLNSIETSDESCELLSEITRSVVVSVNYRLAPEYKFPTPVYDAYDAFLWVSENSQHLNGNNQISVAGDSAGGNLSAVVSLLNRDLQGPPIHAQILLYPVTDLTFSTPSYEEFATGFGLLKKDMAWFKKHYLNNENEIYNQYVSPLLADNLSLLPPAFVVVAENDVLRDEGIEYAKKLIDFGGKVELKIARGLVHSYFTKNEYFQTQIKDTIFQIRSFLSSLNTRKEFNLSS</sequence>
<dbReference type="RefSeq" id="WP_141600704.1">
    <property type="nucleotide sequence ID" value="NZ_JARMSB010000004.1"/>
</dbReference>
<proteinExistence type="predicted"/>
<evidence type="ECO:0000256" key="1">
    <source>
        <dbReference type="ARBA" id="ARBA00022801"/>
    </source>
</evidence>
<name>A0A540V5Y8_9BACL</name>
<dbReference type="Pfam" id="PF07859">
    <property type="entry name" value="Abhydrolase_3"/>
    <property type="match status" value="1"/>
</dbReference>
<keyword evidence="4" id="KW-1185">Reference proteome</keyword>